<dbReference type="InterPro" id="IPR036397">
    <property type="entry name" value="RNaseH_sf"/>
</dbReference>
<proteinExistence type="predicted"/>
<sequence>MPLSFGSVSIGFNTEQLHALFKPTFACLSLAECAQVLPNPLRKQFIAYAASADPSLPVGPVCFVDGSFCTETPGEPVAMGWSCVFVDAAEGMCGVLAAQMPQWAMDLVEVPSAFRAECCALIVGYWIGLSVWNEKGFSILSDCQSAIDIAQGLSAIRTAGIAQVLGHVAGCCQSLAGGNISLRHVAGHSGLVGNELADLCAKSAAKGRDLGTLAWDVDGGPDWWQGGGYLWSWCGVVCRWAMGDDALPPPLGSDLSTGRDLHADVHPDVLQPFLPDPARCLNADQLFSAQLCLRMASYNALSLAGESTGQKDESLAFRPARPAMLASQLEAHGVHCAAIQEARTQMGSVVAWTEPAITAANMVIDHVATLVDVHVQLRCGAGCWVLTDCFGNGLPTRKQPFAPAVLPSVLEADGSLCQTPEACAIVFADVASAYYATRRELAARHPEDELANEDSSVSPAEEDSLEGQLARPSALAQQSAEPWLRALTTVLNEDTWMRLQGDDVPVATFQGTRPGSAWADLTFGVLVARILHLKRKLKGEDGCEASGLPVAWDGCRNWSPRSPDSHTAYITDLVWADDVSSPVAVDDVHALAKAVGVEVGALADAFASHGFSLSYGPLKTAAIMCPRGAGARAVRRHLFGRDATIAVMREASGVVHLPIVETYKHLGVLQMPAGNIHAEIKQRCALAWAAFREGRTKVFRCRRVSLQRRGTLLSTLVLSKLVFGAGAWPPLGAIDTRLFGGAVTSLYRATLNVAHQADQHLSTATICALLGLPDAYTLLVVEQLRYLRQLVAHAPDPLWALLRNDAPYLDALRDALAWLYARVAATTTLPHPLEGLEQCRIQCYAAMQALHKAIRVHSDGELIEPCEAPRIYPEACLVCRKAFETRGAWACHASKLHGYRLAATVLAGSHGDTLCRGCGKCYANTGRLRRHLLHSAVCRAQWGAFTMAEGVVIPALHERQPPLHIEGVLERMHEGYDPASYSKGLLEALCRLRSPSAQQVWDLVVDFVEPLQVLRQTLDMWRRSEFFCDEWCEIAEDVLLMLDPEVCCDVFSKTPKQSGPTLCCPDLPGPFGTILPFVLTGAMAAFALQTAPCPSFSYPWIGGATLAAAKRCWASNTTGEDAGAQLRGGRALNGMGPPVRAMDYKGVEWKPITVGGRGDWGGMDGSLSPCCGRPRIIAYSGGIAPISSRCPAGCGFVPEVDTRPQYLVANVFKRRAAVRASGRRPAGDPIMNVGDNFYWGGIEVDCGSVPIVSIVVPFWGISGTARHQFDNIYEGIYNGAGLDGKQFYNGWDQPSEFLDSTPEDDLMYWFQHVDYPDLGFTVDIIMHDSNAMDAKDPGAFIPLHKKAPEGDIKKP</sequence>
<evidence type="ECO:0000313" key="4">
    <source>
        <dbReference type="Proteomes" id="UP000186817"/>
    </source>
</evidence>
<dbReference type="InterPro" id="IPR029052">
    <property type="entry name" value="Metallo-depent_PP-like"/>
</dbReference>
<gene>
    <name evidence="3" type="ORF">AK812_SmicGene10865</name>
</gene>
<dbReference type="Gene3D" id="3.30.420.10">
    <property type="entry name" value="Ribonuclease H-like superfamily/Ribonuclease H"/>
    <property type="match status" value="1"/>
</dbReference>
<dbReference type="GO" id="GO:0003676">
    <property type="term" value="F:nucleic acid binding"/>
    <property type="evidence" value="ECO:0007669"/>
    <property type="project" value="InterPro"/>
</dbReference>
<organism evidence="3 4">
    <name type="scientific">Symbiodinium microadriaticum</name>
    <name type="common">Dinoflagellate</name>
    <name type="synonym">Zooxanthella microadriatica</name>
    <dbReference type="NCBI Taxonomy" id="2951"/>
    <lineage>
        <taxon>Eukaryota</taxon>
        <taxon>Sar</taxon>
        <taxon>Alveolata</taxon>
        <taxon>Dinophyceae</taxon>
        <taxon>Suessiales</taxon>
        <taxon>Symbiodiniaceae</taxon>
        <taxon>Symbiodinium</taxon>
    </lineage>
</organism>
<protein>
    <recommendedName>
        <fullName evidence="2">RNase H type-1 domain-containing protein</fullName>
    </recommendedName>
</protein>
<reference evidence="3 4" key="1">
    <citation type="submission" date="2016-02" db="EMBL/GenBank/DDBJ databases">
        <title>Genome analysis of coral dinoflagellate symbionts highlights evolutionary adaptations to a symbiotic lifestyle.</title>
        <authorList>
            <person name="Aranda M."/>
            <person name="Li Y."/>
            <person name="Liew Y.J."/>
            <person name="Baumgarten S."/>
            <person name="Simakov O."/>
            <person name="Wilson M."/>
            <person name="Piel J."/>
            <person name="Ashoor H."/>
            <person name="Bougouffa S."/>
            <person name="Bajic V.B."/>
            <person name="Ryu T."/>
            <person name="Ravasi T."/>
            <person name="Bayer T."/>
            <person name="Micklem G."/>
            <person name="Kim H."/>
            <person name="Bhak J."/>
            <person name="Lajeunesse T.C."/>
            <person name="Voolstra C.R."/>
        </authorList>
    </citation>
    <scope>NUCLEOTIDE SEQUENCE [LARGE SCALE GENOMIC DNA]</scope>
    <source>
        <strain evidence="3 4">CCMP2467</strain>
    </source>
</reference>
<accession>A0A1Q9EEV1</accession>
<evidence type="ECO:0000256" key="1">
    <source>
        <dbReference type="SAM" id="MobiDB-lite"/>
    </source>
</evidence>
<dbReference type="GO" id="GO:0004523">
    <property type="term" value="F:RNA-DNA hybrid ribonuclease activity"/>
    <property type="evidence" value="ECO:0007669"/>
    <property type="project" value="InterPro"/>
</dbReference>
<dbReference type="Proteomes" id="UP000186817">
    <property type="component" value="Unassembled WGS sequence"/>
</dbReference>
<dbReference type="Gene3D" id="3.60.21.10">
    <property type="match status" value="1"/>
</dbReference>
<feature type="domain" description="RNase H type-1" evidence="2">
    <location>
        <begin position="56"/>
        <end position="206"/>
    </location>
</feature>
<dbReference type="EMBL" id="LSRX01000172">
    <property type="protein sequence ID" value="OLQ05907.1"/>
    <property type="molecule type" value="Genomic_DNA"/>
</dbReference>
<comment type="caution">
    <text evidence="3">The sequence shown here is derived from an EMBL/GenBank/DDBJ whole genome shotgun (WGS) entry which is preliminary data.</text>
</comment>
<dbReference type="SUPFAM" id="SSF53098">
    <property type="entry name" value="Ribonuclease H-like"/>
    <property type="match status" value="1"/>
</dbReference>
<evidence type="ECO:0000313" key="3">
    <source>
        <dbReference type="EMBL" id="OLQ05907.1"/>
    </source>
</evidence>
<dbReference type="InterPro" id="IPR002156">
    <property type="entry name" value="RNaseH_domain"/>
</dbReference>
<dbReference type="OrthoDB" id="408193at2759"/>
<dbReference type="InterPro" id="IPR012337">
    <property type="entry name" value="RNaseH-like_sf"/>
</dbReference>
<evidence type="ECO:0000259" key="2">
    <source>
        <dbReference type="PROSITE" id="PS50879"/>
    </source>
</evidence>
<keyword evidence="4" id="KW-1185">Reference proteome</keyword>
<name>A0A1Q9EEV1_SYMMI</name>
<dbReference type="PROSITE" id="PS50879">
    <property type="entry name" value="RNASE_H_1"/>
    <property type="match status" value="1"/>
</dbReference>
<feature type="region of interest" description="Disordered" evidence="1">
    <location>
        <begin position="445"/>
        <end position="472"/>
    </location>
</feature>